<evidence type="ECO:0000259" key="5">
    <source>
        <dbReference type="PROSITE" id="PS50931"/>
    </source>
</evidence>
<dbReference type="SUPFAM" id="SSF53850">
    <property type="entry name" value="Periplasmic binding protein-like II"/>
    <property type="match status" value="1"/>
</dbReference>
<dbReference type="RefSeq" id="WP_272136014.1">
    <property type="nucleotide sequence ID" value="NZ_JAQLOI010000001.1"/>
</dbReference>
<name>A0ABT4YR95_9VIBR</name>
<dbReference type="InterPro" id="IPR036390">
    <property type="entry name" value="WH_DNA-bd_sf"/>
</dbReference>
<proteinExistence type="inferred from homology"/>
<dbReference type="Pfam" id="PF03466">
    <property type="entry name" value="LysR_substrate"/>
    <property type="match status" value="1"/>
</dbReference>
<keyword evidence="2" id="KW-0805">Transcription regulation</keyword>
<dbReference type="SUPFAM" id="SSF46785">
    <property type="entry name" value="Winged helix' DNA-binding domain"/>
    <property type="match status" value="1"/>
</dbReference>
<dbReference type="Proteomes" id="UP001210678">
    <property type="component" value="Unassembled WGS sequence"/>
</dbReference>
<keyword evidence="3" id="KW-0238">DNA-binding</keyword>
<evidence type="ECO:0000256" key="3">
    <source>
        <dbReference type="ARBA" id="ARBA00023125"/>
    </source>
</evidence>
<dbReference type="CDD" id="cd08422">
    <property type="entry name" value="PBP2_CrgA_like"/>
    <property type="match status" value="1"/>
</dbReference>
<comment type="caution">
    <text evidence="6">The sequence shown here is derived from an EMBL/GenBank/DDBJ whole genome shotgun (WGS) entry which is preliminary data.</text>
</comment>
<sequence>MDRLIAMRVFVEVVDLGSLTAAASKLDMSRSMATRYIASLEKSFSIKLLNRNSRSLHITNAGEEVLPYCRQILSLNDEAMYKTSNEDAEATGLIRVACSVSFGQAYVAAAIRRFLTHFPKVSVELVLTERDVDLTKEPFDIFIQIGNRFDQNMVARQLTRCHSVVCASEDYLNEFGRPVTPNQLTAHTCLTHVGLGKHWLFKTTTQKSGQEPIEVPIFGHFKSNDVMVLMQAALAGEGITCLPSIIVQPYLDSGELSPLLERYVTGEVDIHIIYPTRKHLTNRVNKLIDFLIEDCNDR</sequence>
<dbReference type="Gene3D" id="3.40.190.290">
    <property type="match status" value="1"/>
</dbReference>
<reference evidence="6 7" key="1">
    <citation type="submission" date="2023-01" db="EMBL/GenBank/DDBJ databases">
        <title>Vibrio sp. KJ40-1 sp.nov, isolated from marine algae.</title>
        <authorList>
            <person name="Butt M."/>
            <person name="Kim J.M.J."/>
            <person name="Jeon C.O.C."/>
        </authorList>
    </citation>
    <scope>NUCLEOTIDE SEQUENCE [LARGE SCALE GENOMIC DNA]</scope>
    <source>
        <strain evidence="6 7">KJ40-1</strain>
    </source>
</reference>
<comment type="similarity">
    <text evidence="1">Belongs to the LysR transcriptional regulatory family.</text>
</comment>
<evidence type="ECO:0000256" key="4">
    <source>
        <dbReference type="ARBA" id="ARBA00023163"/>
    </source>
</evidence>
<dbReference type="InterPro" id="IPR005119">
    <property type="entry name" value="LysR_subst-bd"/>
</dbReference>
<evidence type="ECO:0000256" key="1">
    <source>
        <dbReference type="ARBA" id="ARBA00009437"/>
    </source>
</evidence>
<dbReference type="InterPro" id="IPR000847">
    <property type="entry name" value="LysR_HTH_N"/>
</dbReference>
<dbReference type="PROSITE" id="PS50931">
    <property type="entry name" value="HTH_LYSR"/>
    <property type="match status" value="1"/>
</dbReference>
<dbReference type="Pfam" id="PF00126">
    <property type="entry name" value="HTH_1"/>
    <property type="match status" value="1"/>
</dbReference>
<dbReference type="Gene3D" id="1.10.10.10">
    <property type="entry name" value="Winged helix-like DNA-binding domain superfamily/Winged helix DNA-binding domain"/>
    <property type="match status" value="1"/>
</dbReference>
<gene>
    <name evidence="6" type="ORF">PGX00_10625</name>
</gene>
<keyword evidence="4" id="KW-0804">Transcription</keyword>
<dbReference type="PANTHER" id="PTHR30537">
    <property type="entry name" value="HTH-TYPE TRANSCRIPTIONAL REGULATOR"/>
    <property type="match status" value="1"/>
</dbReference>
<dbReference type="InterPro" id="IPR058163">
    <property type="entry name" value="LysR-type_TF_proteobact-type"/>
</dbReference>
<accession>A0ABT4YR95</accession>
<evidence type="ECO:0000313" key="6">
    <source>
        <dbReference type="EMBL" id="MDB1124076.1"/>
    </source>
</evidence>
<evidence type="ECO:0000313" key="7">
    <source>
        <dbReference type="Proteomes" id="UP001210678"/>
    </source>
</evidence>
<feature type="domain" description="HTH lysR-type" evidence="5">
    <location>
        <begin position="1"/>
        <end position="59"/>
    </location>
</feature>
<dbReference type="EMBL" id="JAQLOI010000001">
    <property type="protein sequence ID" value="MDB1124076.1"/>
    <property type="molecule type" value="Genomic_DNA"/>
</dbReference>
<protein>
    <submittedName>
        <fullName evidence="6">LysR family transcriptional regulator</fullName>
    </submittedName>
</protein>
<keyword evidence="7" id="KW-1185">Reference proteome</keyword>
<dbReference type="PANTHER" id="PTHR30537:SF35">
    <property type="entry name" value="TRANSCRIPTIONAL REGULATORY PROTEIN"/>
    <property type="match status" value="1"/>
</dbReference>
<evidence type="ECO:0000256" key="2">
    <source>
        <dbReference type="ARBA" id="ARBA00023015"/>
    </source>
</evidence>
<organism evidence="6 7">
    <name type="scientific">Vibrio algarum</name>
    <dbReference type="NCBI Taxonomy" id="3020714"/>
    <lineage>
        <taxon>Bacteria</taxon>
        <taxon>Pseudomonadati</taxon>
        <taxon>Pseudomonadota</taxon>
        <taxon>Gammaproteobacteria</taxon>
        <taxon>Vibrionales</taxon>
        <taxon>Vibrionaceae</taxon>
        <taxon>Vibrio</taxon>
    </lineage>
</organism>
<dbReference type="InterPro" id="IPR036388">
    <property type="entry name" value="WH-like_DNA-bd_sf"/>
</dbReference>